<feature type="domain" description="Chromo" evidence="1">
    <location>
        <begin position="324"/>
        <end position="361"/>
    </location>
</feature>
<dbReference type="InterPro" id="IPR012337">
    <property type="entry name" value="RNaseH-like_sf"/>
</dbReference>
<evidence type="ECO:0000313" key="3">
    <source>
        <dbReference type="EMBL" id="CAD2161074.1"/>
    </source>
</evidence>
<dbReference type="PANTHER" id="PTHR46585:SF1">
    <property type="entry name" value="CHROMO DOMAIN-CONTAINING PROTEIN"/>
    <property type="match status" value="1"/>
</dbReference>
<proteinExistence type="predicted"/>
<dbReference type="PANTHER" id="PTHR46585">
    <property type="entry name" value="INTEGRASE CORE DOMAIN CONTAINING PROTEIN"/>
    <property type="match status" value="1"/>
</dbReference>
<dbReference type="Gene3D" id="3.30.420.10">
    <property type="entry name" value="Ribonuclease H-like superfamily/Ribonuclease H"/>
    <property type="match status" value="1"/>
</dbReference>
<dbReference type="AlphaFoldDB" id="A0A6V7UN65"/>
<dbReference type="GO" id="GO:0015074">
    <property type="term" value="P:DNA integration"/>
    <property type="evidence" value="ECO:0007669"/>
    <property type="project" value="InterPro"/>
</dbReference>
<dbReference type="GO" id="GO:0003676">
    <property type="term" value="F:nucleic acid binding"/>
    <property type="evidence" value="ECO:0007669"/>
    <property type="project" value="InterPro"/>
</dbReference>
<organism evidence="3 4">
    <name type="scientific">Meloidogyne enterolobii</name>
    <name type="common">Root-knot nematode worm</name>
    <name type="synonym">Meloidogyne mayaguensis</name>
    <dbReference type="NCBI Taxonomy" id="390850"/>
    <lineage>
        <taxon>Eukaryota</taxon>
        <taxon>Metazoa</taxon>
        <taxon>Ecdysozoa</taxon>
        <taxon>Nematoda</taxon>
        <taxon>Chromadorea</taxon>
        <taxon>Rhabditida</taxon>
        <taxon>Tylenchina</taxon>
        <taxon>Tylenchomorpha</taxon>
        <taxon>Tylenchoidea</taxon>
        <taxon>Meloidogynidae</taxon>
        <taxon>Meloidogyninae</taxon>
        <taxon>Meloidogyne</taxon>
    </lineage>
</organism>
<accession>A0A6V7UN65</accession>
<comment type="caution">
    <text evidence="3">The sequence shown here is derived from an EMBL/GenBank/DDBJ whole genome shotgun (WGS) entry which is preliminary data.</text>
</comment>
<dbReference type="InterPro" id="IPR001584">
    <property type="entry name" value="Integrase_cat-core"/>
</dbReference>
<dbReference type="InterPro" id="IPR036397">
    <property type="entry name" value="RNaseH_sf"/>
</dbReference>
<dbReference type="OrthoDB" id="6343797at2759"/>
<dbReference type="EMBL" id="CAJEWN010000083">
    <property type="protein sequence ID" value="CAD2161074.1"/>
    <property type="molecule type" value="Genomic_DNA"/>
</dbReference>
<feature type="domain" description="Integrase catalytic" evidence="2">
    <location>
        <begin position="54"/>
        <end position="230"/>
    </location>
</feature>
<reference evidence="3 4" key="1">
    <citation type="submission" date="2020-08" db="EMBL/GenBank/DDBJ databases">
        <authorList>
            <person name="Koutsovoulos G."/>
            <person name="Danchin GJ E."/>
        </authorList>
    </citation>
    <scope>NUCLEOTIDE SEQUENCE [LARGE SCALE GENOMIC DNA]</scope>
</reference>
<sequence length="361" mass="42481">MADYTKLLDRLYNDPDSPSAYAGIDSLWKEAKKTLKHIPRDVIKHYLEGHRTYTLMRPKRVNFKRSKTIAAGFMTDVQVDLADMQSLSRHNKGNRYILFGIDVLSKQVFTAPLKSKKAEDMLEAFKMLIEQMPMTPHRIFSDKGTEFKNRILQEFFEKAEIAKHEATHSTVKASLAERGIRNLKQRLYRYFSQNQKLNWIDVLPKIVEGINKSFCRVHGMRPIDVNFKNAQKVWEKIYGNIFSSKKEKTSKFKNDDYVRISRNKGNFEKGYLPNWGDEILEVDKVKDSVNPILYKLRDDKGEKFKGSFYEEELSRVRKDAATEYRIEKVIRKKKRDDGSYDVLVKFIGYPEREWIHESQLV</sequence>
<dbReference type="Proteomes" id="UP000580250">
    <property type="component" value="Unassembled WGS sequence"/>
</dbReference>
<name>A0A6V7UN65_MELEN</name>
<dbReference type="PROSITE" id="PS50013">
    <property type="entry name" value="CHROMO_2"/>
    <property type="match status" value="1"/>
</dbReference>
<dbReference type="InterPro" id="IPR000953">
    <property type="entry name" value="Chromo/chromo_shadow_dom"/>
</dbReference>
<gene>
    <name evidence="3" type="ORF">MENT_LOCUS14616</name>
</gene>
<dbReference type="PROSITE" id="PS50994">
    <property type="entry name" value="INTEGRASE"/>
    <property type="match status" value="1"/>
</dbReference>
<protein>
    <submittedName>
        <fullName evidence="3">Uncharacterized protein</fullName>
    </submittedName>
</protein>
<evidence type="ECO:0000313" key="4">
    <source>
        <dbReference type="Proteomes" id="UP000580250"/>
    </source>
</evidence>
<evidence type="ECO:0000259" key="1">
    <source>
        <dbReference type="PROSITE" id="PS50013"/>
    </source>
</evidence>
<dbReference type="SUPFAM" id="SSF53098">
    <property type="entry name" value="Ribonuclease H-like"/>
    <property type="match status" value="1"/>
</dbReference>
<evidence type="ECO:0000259" key="2">
    <source>
        <dbReference type="PROSITE" id="PS50994"/>
    </source>
</evidence>